<dbReference type="SMR" id="A0A1D6GPP4"/>
<evidence type="ECO:0000256" key="2">
    <source>
        <dbReference type="ARBA" id="ARBA00004236"/>
    </source>
</evidence>
<proteinExistence type="inferred from homology"/>
<keyword evidence="4" id="KW-1003">Cell membrane</keyword>
<evidence type="ECO:0000256" key="11">
    <source>
        <dbReference type="ARBA" id="ARBA00022989"/>
    </source>
</evidence>
<dbReference type="InterPro" id="IPR032675">
    <property type="entry name" value="LRR_dom_sf"/>
</dbReference>
<dbReference type="PANTHER" id="PTHR48056">
    <property type="entry name" value="LRR RECEPTOR-LIKE SERINE/THREONINE-PROTEIN KINASE-RELATED"/>
    <property type="match status" value="1"/>
</dbReference>
<keyword evidence="14" id="KW-0325">Glycoprotein</keyword>
<dbReference type="InterPro" id="IPR013210">
    <property type="entry name" value="LRR_N_plant-typ"/>
</dbReference>
<evidence type="ECO:0000256" key="12">
    <source>
        <dbReference type="ARBA" id="ARBA00023136"/>
    </source>
</evidence>
<keyword evidence="9" id="KW-0547">Nucleotide-binding</keyword>
<keyword evidence="17" id="KW-0808">Transferase</keyword>
<evidence type="ECO:0000256" key="9">
    <source>
        <dbReference type="ARBA" id="ARBA00022741"/>
    </source>
</evidence>
<dbReference type="SUPFAM" id="SSF52058">
    <property type="entry name" value="L domain-like"/>
    <property type="match status" value="1"/>
</dbReference>
<dbReference type="FunFam" id="3.80.10.10:FF:000383">
    <property type="entry name" value="Leucine-rich repeat receptor protein kinase EMS1"/>
    <property type="match status" value="1"/>
</dbReference>
<dbReference type="PANTHER" id="PTHR48056:SF81">
    <property type="entry name" value="RECEPTOR PROTEIN-TYROSINE KINASE CEPR1"/>
    <property type="match status" value="1"/>
</dbReference>
<reference evidence="17" key="1">
    <citation type="submission" date="2015-12" db="EMBL/GenBank/DDBJ databases">
        <title>Update maize B73 reference genome by single molecule sequencing technologies.</title>
        <authorList>
            <consortium name="Maize Genome Sequencing Project"/>
            <person name="Ware D."/>
        </authorList>
    </citation>
    <scope>NUCLEOTIDE SEQUENCE</scope>
    <source>
        <tissue evidence="17">Seedling</tissue>
    </source>
</reference>
<organism evidence="17">
    <name type="scientific">Zea mays</name>
    <name type="common">Maize</name>
    <dbReference type="NCBI Taxonomy" id="4577"/>
    <lineage>
        <taxon>Eukaryota</taxon>
        <taxon>Viridiplantae</taxon>
        <taxon>Streptophyta</taxon>
        <taxon>Embryophyta</taxon>
        <taxon>Tracheophyta</taxon>
        <taxon>Spermatophyta</taxon>
        <taxon>Magnoliopsida</taxon>
        <taxon>Liliopsida</taxon>
        <taxon>Poales</taxon>
        <taxon>Poaceae</taxon>
        <taxon>PACMAD clade</taxon>
        <taxon>Panicoideae</taxon>
        <taxon>Andropogonodae</taxon>
        <taxon>Andropogoneae</taxon>
        <taxon>Tripsacinae</taxon>
        <taxon>Zea</taxon>
    </lineage>
</organism>
<evidence type="ECO:0000256" key="5">
    <source>
        <dbReference type="ARBA" id="ARBA00022614"/>
    </source>
</evidence>
<dbReference type="Gene3D" id="3.80.10.10">
    <property type="entry name" value="Ribonuclease Inhibitor"/>
    <property type="match status" value="4"/>
</dbReference>
<dbReference type="GO" id="GO:0005524">
    <property type="term" value="F:ATP binding"/>
    <property type="evidence" value="ECO:0007669"/>
    <property type="project" value="UniProtKB-KW"/>
</dbReference>
<evidence type="ECO:0000256" key="7">
    <source>
        <dbReference type="ARBA" id="ARBA00022729"/>
    </source>
</evidence>
<keyword evidence="17" id="KW-0418">Kinase</keyword>
<dbReference type="Pfam" id="PF00560">
    <property type="entry name" value="LRR_1"/>
    <property type="match status" value="5"/>
</dbReference>
<evidence type="ECO:0000256" key="8">
    <source>
        <dbReference type="ARBA" id="ARBA00022737"/>
    </source>
</evidence>
<dbReference type="STRING" id="4577.A0A1D6GPP4"/>
<feature type="domain" description="Leucine-rich repeat-containing N-terminal plant-type" evidence="15">
    <location>
        <begin position="40"/>
        <end position="74"/>
    </location>
</feature>
<dbReference type="InterPro" id="IPR001611">
    <property type="entry name" value="Leu-rich_rpt"/>
</dbReference>
<evidence type="ECO:0000259" key="16">
    <source>
        <dbReference type="Pfam" id="PF23598"/>
    </source>
</evidence>
<sequence>MVKQQHSRLQLLSSCVSLLLCGAAPAASVAAGGAREAAGALLKWKATLAADSDRYLSSWSNSTSPCNWEFVTCNPAGEVTGLGISSNDGLQGAIPEAIGNLTSLVSLAIQHNRGLTGPIPRRIGQLKRLASLRLQSLGLAGAIPGEIGNLTGLKELYLDDNRLAGSIPPALGKLQKLASLYLSYNSLAGTIPEEIGNMTELRVMDLSDNGLEGELGLGSHCCLAQLRKLSALLVADNQLLGGDITPCLRNKSSLIEANVAGNSFSQISAQAICAGGGSSLQHFLASGNRLWNLRDLDFQNCTSLRYIDLAANGVLAGTQEWLGTLPRHLENIYFARNQLHGTLPPQLGEFGKLTVLGLDENRISGQIPQVLGNLTSLTNLNLGHNVLSGTIPPELGSLYQILQLNLSFNHLSGPLPLTFRNLSKLFSLDLSNCSLTGQAYDLLVTTTTDQVTTAVSFPEIEILALSSNGITGTMPTLLCSASFLKILDLSNNALHGDLPNCLWELPSLLLMDLSSNSFSSVAPSSSSSSSASDTLQSLHLANNRFQGNVPSIIRNCYELITLDLGGNNFTGEIPGWIIAESMPKLRFLRLSSNMLSGSIPQQIFQFTQLQLLDLSHNRLTGPIPTDLANFTGMTQPQERGQIVYFFAYSEQLQLVWKNENYVYSKMITFIMGIDLSCNLLSQTIPQGLTSLRGLRYLNLSRNHLSGDIPGGIGNLALLESLDLSWNQLEGEIPPGFAALEALSTLNLSNNRLSGRIPAGNQLRTLVDPSIYGNNLGLCGFPLEECANAAKHNDGKSQDDDNREVLWLCCFVVAGCIFGFWLSWCVLFCNRPWRYALYHCVDNVLHKVASVIPKF</sequence>
<dbReference type="eggNOG" id="KOG0619">
    <property type="taxonomic scope" value="Eukaryota"/>
</dbReference>
<evidence type="ECO:0000256" key="1">
    <source>
        <dbReference type="ARBA" id="ARBA00004167"/>
    </source>
</evidence>
<dbReference type="InterPro" id="IPR055414">
    <property type="entry name" value="LRR_R13L4/SHOC2-like"/>
</dbReference>
<evidence type="ECO:0000259" key="15">
    <source>
        <dbReference type="Pfam" id="PF08263"/>
    </source>
</evidence>
<dbReference type="AlphaFoldDB" id="A0A1D6GPP4"/>
<keyword evidence="12" id="KW-0472">Membrane</keyword>
<evidence type="ECO:0000313" key="17">
    <source>
        <dbReference type="EMBL" id="AQK65141.1"/>
    </source>
</evidence>
<dbReference type="GO" id="GO:0016301">
    <property type="term" value="F:kinase activity"/>
    <property type="evidence" value="ECO:0007669"/>
    <property type="project" value="UniProtKB-KW"/>
</dbReference>
<comment type="subcellular location">
    <subcellularLocation>
        <location evidence="2">Cell membrane</location>
    </subcellularLocation>
    <subcellularLocation>
        <location evidence="1">Membrane</location>
        <topology evidence="1">Single-pass membrane protein</topology>
    </subcellularLocation>
</comment>
<evidence type="ECO:0000256" key="6">
    <source>
        <dbReference type="ARBA" id="ARBA00022692"/>
    </source>
</evidence>
<evidence type="ECO:0000256" key="3">
    <source>
        <dbReference type="ARBA" id="ARBA00009592"/>
    </source>
</evidence>
<evidence type="ECO:0000256" key="10">
    <source>
        <dbReference type="ARBA" id="ARBA00022840"/>
    </source>
</evidence>
<keyword evidence="8" id="KW-0677">Repeat</keyword>
<keyword evidence="13 17" id="KW-0675">Receptor</keyword>
<dbReference type="InterPro" id="IPR003591">
    <property type="entry name" value="Leu-rich_rpt_typical-subtyp"/>
</dbReference>
<feature type="domain" description="Disease resistance R13L4/SHOC-2-like LRR" evidence="16">
    <location>
        <begin position="98"/>
        <end position="240"/>
    </location>
</feature>
<dbReference type="SUPFAM" id="SSF52047">
    <property type="entry name" value="RNI-like"/>
    <property type="match status" value="1"/>
</dbReference>
<dbReference type="Pfam" id="PF13855">
    <property type="entry name" value="LRR_8"/>
    <property type="match status" value="3"/>
</dbReference>
<dbReference type="InterPro" id="IPR050647">
    <property type="entry name" value="Plant_LRR-RLKs"/>
</dbReference>
<dbReference type="OMA" id="HIISEFG"/>
<keyword evidence="10" id="KW-0067">ATP-binding</keyword>
<keyword evidence="5" id="KW-0433">Leucine-rich repeat</keyword>
<dbReference type="PaxDb" id="4577-GRMZM2G386952_P01"/>
<dbReference type="InParanoid" id="A0A1D6GPP4"/>
<evidence type="ECO:0000256" key="4">
    <source>
        <dbReference type="ARBA" id="ARBA00022475"/>
    </source>
</evidence>
<accession>A0A1D6GPP4</accession>
<dbReference type="SMART" id="SM00369">
    <property type="entry name" value="LRR_TYP"/>
    <property type="match status" value="8"/>
</dbReference>
<dbReference type="GO" id="GO:0005886">
    <property type="term" value="C:plasma membrane"/>
    <property type="evidence" value="ECO:0007669"/>
    <property type="project" value="UniProtKB-SubCell"/>
</dbReference>
<dbReference type="EMBL" id="CM000781">
    <property type="protein sequence ID" value="AQK65141.1"/>
    <property type="molecule type" value="Genomic_DNA"/>
</dbReference>
<dbReference type="FunFam" id="3.80.10.10:FF:000095">
    <property type="entry name" value="LRR receptor-like serine/threonine-protein kinase GSO1"/>
    <property type="match status" value="1"/>
</dbReference>
<name>A0A1D6GPP4_MAIZE</name>
<evidence type="ECO:0000256" key="14">
    <source>
        <dbReference type="ARBA" id="ARBA00023180"/>
    </source>
</evidence>
<dbReference type="Pfam" id="PF08263">
    <property type="entry name" value="LRRNT_2"/>
    <property type="match status" value="1"/>
</dbReference>
<dbReference type="ExpressionAtlas" id="A0A1D6GPP4">
    <property type="expression patterns" value="baseline and differential"/>
</dbReference>
<dbReference type="PRINTS" id="PR00019">
    <property type="entry name" value="LEURICHRPT"/>
</dbReference>
<evidence type="ECO:0000256" key="13">
    <source>
        <dbReference type="ARBA" id="ARBA00023170"/>
    </source>
</evidence>
<dbReference type="FunFam" id="3.80.10.10:FF:000213">
    <property type="entry name" value="Tyrosine-sulfated glycopeptide receptor 1"/>
    <property type="match status" value="1"/>
</dbReference>
<keyword evidence="7" id="KW-0732">Signal</keyword>
<dbReference type="Pfam" id="PF23598">
    <property type="entry name" value="LRR_14"/>
    <property type="match status" value="1"/>
</dbReference>
<protein>
    <submittedName>
        <fullName evidence="17">LRR receptor-like serine/threonine-protein kinase FLS2</fullName>
    </submittedName>
</protein>
<gene>
    <name evidence="17" type="ORF">ZEAMMB73_Zm00001d014056</name>
</gene>
<keyword evidence="11" id="KW-1133">Transmembrane helix</keyword>
<keyword evidence="6" id="KW-0812">Transmembrane</keyword>
<comment type="similarity">
    <text evidence="3">Belongs to the RLP family.</text>
</comment>